<reference evidence="1 2" key="1">
    <citation type="submission" date="2018-06" db="EMBL/GenBank/DDBJ databases">
        <authorList>
            <consortium name="Pathogen Informatics"/>
            <person name="Doyle S."/>
        </authorList>
    </citation>
    <scope>NUCLEOTIDE SEQUENCE [LARGE SCALE GENOMIC DNA]</scope>
    <source>
        <strain evidence="1 2">NCTC8985</strain>
    </source>
</reference>
<protein>
    <submittedName>
        <fullName evidence="1">Maltodextrin phosphorylase</fullName>
        <ecNumber evidence="1">2.4.1.1</ecNumber>
    </submittedName>
</protein>
<accession>A0A376TRJ8</accession>
<gene>
    <name evidence="1" type="primary">malP_2</name>
    <name evidence="1" type="ORF">NCTC8985_04853</name>
</gene>
<dbReference type="EC" id="2.4.1.1" evidence="1"/>
<keyword evidence="1" id="KW-0328">Glycosyltransferase</keyword>
<proteinExistence type="predicted"/>
<name>A0A376TRJ8_ECOLX</name>
<evidence type="ECO:0000313" key="2">
    <source>
        <dbReference type="Proteomes" id="UP000254405"/>
    </source>
</evidence>
<dbReference type="EMBL" id="UGCO01000001">
    <property type="protein sequence ID" value="STI79463.1"/>
    <property type="molecule type" value="Genomic_DNA"/>
</dbReference>
<keyword evidence="1" id="KW-0808">Transferase</keyword>
<organism evidence="1 2">
    <name type="scientific">Escherichia coli</name>
    <dbReference type="NCBI Taxonomy" id="562"/>
    <lineage>
        <taxon>Bacteria</taxon>
        <taxon>Pseudomonadati</taxon>
        <taxon>Pseudomonadota</taxon>
        <taxon>Gammaproteobacteria</taxon>
        <taxon>Enterobacterales</taxon>
        <taxon>Enterobacteriaceae</taxon>
        <taxon>Escherichia</taxon>
    </lineage>
</organism>
<dbReference type="Proteomes" id="UP000254405">
    <property type="component" value="Unassembled WGS sequence"/>
</dbReference>
<dbReference type="GO" id="GO:0004645">
    <property type="term" value="F:1,4-alpha-oligoglucan phosphorylase activity"/>
    <property type="evidence" value="ECO:0007669"/>
    <property type="project" value="UniProtKB-EC"/>
</dbReference>
<dbReference type="AlphaFoldDB" id="A0A376TRJ8"/>
<sequence length="63" mass="7020">MMRIPSAYREIKQANKVRLAEFVKVRTGIEINPQAISIFRSNVCMSTTPAPESAHILACTKNS</sequence>
<evidence type="ECO:0000313" key="1">
    <source>
        <dbReference type="EMBL" id="STI79463.1"/>
    </source>
</evidence>